<dbReference type="SUPFAM" id="SSF51735">
    <property type="entry name" value="NAD(P)-binding Rossmann-fold domains"/>
    <property type="match status" value="1"/>
</dbReference>
<organism evidence="5 6">
    <name type="scientific">Centaurea solstitialis</name>
    <name type="common">yellow star-thistle</name>
    <dbReference type="NCBI Taxonomy" id="347529"/>
    <lineage>
        <taxon>Eukaryota</taxon>
        <taxon>Viridiplantae</taxon>
        <taxon>Streptophyta</taxon>
        <taxon>Embryophyta</taxon>
        <taxon>Tracheophyta</taxon>
        <taxon>Spermatophyta</taxon>
        <taxon>Magnoliopsida</taxon>
        <taxon>eudicotyledons</taxon>
        <taxon>Gunneridae</taxon>
        <taxon>Pentapetalae</taxon>
        <taxon>asterids</taxon>
        <taxon>campanulids</taxon>
        <taxon>Asterales</taxon>
        <taxon>Asteraceae</taxon>
        <taxon>Carduoideae</taxon>
        <taxon>Cardueae</taxon>
        <taxon>Centaureinae</taxon>
        <taxon>Centaurea</taxon>
    </lineage>
</organism>
<evidence type="ECO:0000259" key="4">
    <source>
        <dbReference type="SMART" id="SM00829"/>
    </source>
</evidence>
<keyword evidence="6" id="KW-1185">Reference proteome</keyword>
<dbReference type="InterPro" id="IPR020843">
    <property type="entry name" value="ER"/>
</dbReference>
<evidence type="ECO:0000256" key="1">
    <source>
        <dbReference type="ARBA" id="ARBA00010371"/>
    </source>
</evidence>
<accession>A0AA38WAC3</accession>
<dbReference type="GO" id="GO:0016628">
    <property type="term" value="F:oxidoreductase activity, acting on the CH-CH group of donors, NAD or NADP as acceptor"/>
    <property type="evidence" value="ECO:0007669"/>
    <property type="project" value="InterPro"/>
</dbReference>
<dbReference type="PROSITE" id="PS01162">
    <property type="entry name" value="QOR_ZETA_CRYSTAL"/>
    <property type="match status" value="1"/>
</dbReference>
<dbReference type="EMBL" id="JARYMX010000004">
    <property type="protein sequence ID" value="KAJ9554272.1"/>
    <property type="molecule type" value="Genomic_DNA"/>
</dbReference>
<dbReference type="InterPro" id="IPR036291">
    <property type="entry name" value="NAD(P)-bd_dom_sf"/>
</dbReference>
<name>A0AA38WAC3_9ASTR</name>
<gene>
    <name evidence="5" type="ORF">OSB04_018317</name>
</gene>
<comment type="similarity">
    <text evidence="1">Belongs to the zinc-containing alcohol dehydrogenase family. Quinone oxidoreductase subfamily.</text>
</comment>
<dbReference type="AlphaFoldDB" id="A0AA38WAC3"/>
<reference evidence="5" key="1">
    <citation type="submission" date="2023-03" db="EMBL/GenBank/DDBJ databases">
        <title>Chromosome-scale reference genome and RAD-based genetic map of yellow starthistle (Centaurea solstitialis) reveal putative structural variation and QTLs associated with invader traits.</title>
        <authorList>
            <person name="Reatini B."/>
            <person name="Cang F.A."/>
            <person name="Jiang Q."/>
            <person name="Mckibben M.T.W."/>
            <person name="Barker M.S."/>
            <person name="Rieseberg L.H."/>
            <person name="Dlugosch K.M."/>
        </authorList>
    </citation>
    <scope>NUCLEOTIDE SEQUENCE</scope>
    <source>
        <strain evidence="5">CAN-66</strain>
        <tissue evidence="5">Leaf</tissue>
    </source>
</reference>
<evidence type="ECO:0000256" key="3">
    <source>
        <dbReference type="ARBA" id="ARBA00023027"/>
    </source>
</evidence>
<keyword evidence="2" id="KW-0560">Oxidoreductase</keyword>
<comment type="caution">
    <text evidence="5">The sequence shown here is derived from an EMBL/GenBank/DDBJ whole genome shotgun (WGS) entry which is preliminary data.</text>
</comment>
<protein>
    <recommendedName>
        <fullName evidence="4">Enoyl reductase (ER) domain-containing protein</fullName>
    </recommendedName>
</protein>
<dbReference type="GO" id="GO:0008270">
    <property type="term" value="F:zinc ion binding"/>
    <property type="evidence" value="ECO:0007669"/>
    <property type="project" value="InterPro"/>
</dbReference>
<evidence type="ECO:0000313" key="5">
    <source>
        <dbReference type="EMBL" id="KAJ9554272.1"/>
    </source>
</evidence>
<dbReference type="Gene3D" id="3.40.50.720">
    <property type="entry name" value="NAD(P)-binding Rossmann-like Domain"/>
    <property type="match status" value="1"/>
</dbReference>
<evidence type="ECO:0000256" key="2">
    <source>
        <dbReference type="ARBA" id="ARBA00023002"/>
    </source>
</evidence>
<dbReference type="CDD" id="cd05289">
    <property type="entry name" value="MDR_like_2"/>
    <property type="match status" value="1"/>
</dbReference>
<dbReference type="PANTHER" id="PTHR44573">
    <property type="entry name" value="NADPH-DEPENDENT ALKENAL/ONE OXIDOREDUCTASE, CHLOROPLASTIC"/>
    <property type="match status" value="1"/>
</dbReference>
<dbReference type="InterPro" id="IPR002364">
    <property type="entry name" value="Quin_OxRdtase/zeta-crystal_CS"/>
</dbReference>
<proteinExistence type="inferred from homology"/>
<dbReference type="Proteomes" id="UP001172457">
    <property type="component" value="Chromosome 4"/>
</dbReference>
<dbReference type="SMART" id="SM00829">
    <property type="entry name" value="PKS_ER"/>
    <property type="match status" value="1"/>
</dbReference>
<dbReference type="InterPro" id="IPR011032">
    <property type="entry name" value="GroES-like_sf"/>
</dbReference>
<dbReference type="InterPro" id="IPR013154">
    <property type="entry name" value="ADH-like_N"/>
</dbReference>
<dbReference type="SUPFAM" id="SSF50129">
    <property type="entry name" value="GroES-like"/>
    <property type="match status" value="1"/>
</dbReference>
<sequence>MTTTTMKAWKYDEYGGADVMKFVTDLAVPEINDDQVLVKVVAAALNPIDFKRRLGFLKAADSPFPIVPGFDVAGVVVKVGSQVKGLKEGDEVYGDVNATGAVGAKQYGTLAEYTAVEERLLALKPKSLDFLQAAALPLAIETAYEGLERANFGKGKSILVLNGAGGVGTFIIQLAKHVYGASKIAATSSTGKIELLKSLGADVAIDYTKENFEDLPDKYDVVYDAFGQTEKAVKAVNEGGLLVSIADFSVPPPHISFFLNSDGSILTKLNPYLESGKVKPVLDPKTPFPFDKVIEAYTYLESHRATGKVVIYPIP</sequence>
<dbReference type="InterPro" id="IPR044626">
    <property type="entry name" value="AOR-like"/>
</dbReference>
<evidence type="ECO:0000313" key="6">
    <source>
        <dbReference type="Proteomes" id="UP001172457"/>
    </source>
</evidence>
<keyword evidence="3" id="KW-0520">NAD</keyword>
<dbReference type="Pfam" id="PF13602">
    <property type="entry name" value="ADH_zinc_N_2"/>
    <property type="match status" value="1"/>
</dbReference>
<dbReference type="Gene3D" id="3.90.180.10">
    <property type="entry name" value="Medium-chain alcohol dehydrogenases, catalytic domain"/>
    <property type="match status" value="1"/>
</dbReference>
<dbReference type="PANTHER" id="PTHR44573:SF6">
    <property type="entry name" value="2-ALKENAL REDUCTASE (NAD(P)(+))"/>
    <property type="match status" value="1"/>
</dbReference>
<dbReference type="Pfam" id="PF08240">
    <property type="entry name" value="ADH_N"/>
    <property type="match status" value="1"/>
</dbReference>
<feature type="domain" description="Enoyl reductase (ER)" evidence="4">
    <location>
        <begin position="15"/>
        <end position="311"/>
    </location>
</feature>